<evidence type="ECO:0000256" key="1">
    <source>
        <dbReference type="SAM" id="MobiDB-lite"/>
    </source>
</evidence>
<dbReference type="SUPFAM" id="SSF53474">
    <property type="entry name" value="alpha/beta-Hydrolases"/>
    <property type="match status" value="1"/>
</dbReference>
<dbReference type="AlphaFoldDB" id="A0A4R4NMV9"/>
<organism evidence="3 4">
    <name type="scientific">Nonomuraea longispora</name>
    <dbReference type="NCBI Taxonomy" id="1848320"/>
    <lineage>
        <taxon>Bacteria</taxon>
        <taxon>Bacillati</taxon>
        <taxon>Actinomycetota</taxon>
        <taxon>Actinomycetes</taxon>
        <taxon>Streptosporangiales</taxon>
        <taxon>Streptosporangiaceae</taxon>
        <taxon>Nonomuraea</taxon>
    </lineage>
</organism>
<reference evidence="3 4" key="1">
    <citation type="submission" date="2019-02" db="EMBL/GenBank/DDBJ databases">
        <title>Draft genome sequences of novel Actinobacteria.</title>
        <authorList>
            <person name="Sahin N."/>
            <person name="Ay H."/>
            <person name="Saygin H."/>
        </authorList>
    </citation>
    <scope>NUCLEOTIDE SEQUENCE [LARGE SCALE GENOMIC DNA]</scope>
    <source>
        <strain evidence="3 4">KC201</strain>
    </source>
</reference>
<dbReference type="Gene3D" id="3.40.50.1820">
    <property type="entry name" value="alpha/beta hydrolase"/>
    <property type="match status" value="1"/>
</dbReference>
<dbReference type="EMBL" id="SMJZ01000008">
    <property type="protein sequence ID" value="TDC10529.1"/>
    <property type="molecule type" value="Genomic_DNA"/>
</dbReference>
<feature type="compositionally biased region" description="Polar residues" evidence="1">
    <location>
        <begin position="9"/>
        <end position="19"/>
    </location>
</feature>
<feature type="domain" description="AB hydrolase-1" evidence="2">
    <location>
        <begin position="48"/>
        <end position="236"/>
    </location>
</feature>
<keyword evidence="3" id="KW-0378">Hydrolase</keyword>
<name>A0A4R4NMV9_9ACTN</name>
<comment type="caution">
    <text evidence="3">The sequence shown here is derived from an EMBL/GenBank/DDBJ whole genome shotgun (WGS) entry which is preliminary data.</text>
</comment>
<protein>
    <submittedName>
        <fullName evidence="3">Alpha/beta hydrolase</fullName>
    </submittedName>
</protein>
<keyword evidence="4" id="KW-1185">Reference proteome</keyword>
<feature type="region of interest" description="Disordered" evidence="1">
    <location>
        <begin position="1"/>
        <end position="31"/>
    </location>
</feature>
<accession>A0A4R4NMV9</accession>
<dbReference type="OrthoDB" id="3210164at2"/>
<dbReference type="Proteomes" id="UP000295157">
    <property type="component" value="Unassembled WGS sequence"/>
</dbReference>
<dbReference type="Pfam" id="PF12697">
    <property type="entry name" value="Abhydrolase_6"/>
    <property type="match status" value="1"/>
</dbReference>
<dbReference type="InterPro" id="IPR029058">
    <property type="entry name" value="AB_hydrolase_fold"/>
</dbReference>
<evidence type="ECO:0000313" key="4">
    <source>
        <dbReference type="Proteomes" id="UP000295157"/>
    </source>
</evidence>
<evidence type="ECO:0000259" key="2">
    <source>
        <dbReference type="Pfam" id="PF12697"/>
    </source>
</evidence>
<evidence type="ECO:0000313" key="3">
    <source>
        <dbReference type="EMBL" id="TDC10529.1"/>
    </source>
</evidence>
<gene>
    <name evidence="3" type="ORF">E1267_03940</name>
</gene>
<dbReference type="InterPro" id="IPR000073">
    <property type="entry name" value="AB_hydrolase_1"/>
</dbReference>
<proteinExistence type="predicted"/>
<dbReference type="GO" id="GO:0016787">
    <property type="term" value="F:hydrolase activity"/>
    <property type="evidence" value="ECO:0007669"/>
    <property type="project" value="UniProtKB-KW"/>
</dbReference>
<sequence length="282" mass="30365">MAPGGPRTPSRTGSTNEPANGSGPLPYRTPPDRRARIYHEVRGSGPVLIFVPGGGVDATHVETIASLLADTYTTVTYDRRGYFRSSLSSDDRSPSTISRHTNDLAALIESLGAGPAAVWGGSLGAFIAMDLLSHRPELLTPALVHEPPLFSVLEGGVQPPLPRDLSHPRAAMEEHARQTLGDNFDRLTPQQRERVIANGEAFFGHVFDSGPIVAARAVVSGLLWVYNVAHLEFLEAYVAVTLCERPRPAGSRSPLKRLPAWMKSAGNRDEALVAIRVLRDGA</sequence>